<evidence type="ECO:0000313" key="2">
    <source>
        <dbReference type="Proteomes" id="UP001063166"/>
    </source>
</evidence>
<evidence type="ECO:0000313" key="1">
    <source>
        <dbReference type="EMBL" id="GLB44528.1"/>
    </source>
</evidence>
<dbReference type="Proteomes" id="UP001063166">
    <property type="component" value="Unassembled WGS sequence"/>
</dbReference>
<comment type="caution">
    <text evidence="1">The sequence shown here is derived from an EMBL/GenBank/DDBJ whole genome shotgun (WGS) entry which is preliminary data.</text>
</comment>
<reference evidence="1" key="1">
    <citation type="submission" date="2022-07" db="EMBL/GenBank/DDBJ databases">
        <title>The genome of Lyophyllum shimeji provides insight into the initial evolution of ectomycorrhizal fungal genome.</title>
        <authorList>
            <person name="Kobayashi Y."/>
            <person name="Shibata T."/>
            <person name="Hirakawa H."/>
            <person name="Shigenobu S."/>
            <person name="Nishiyama T."/>
            <person name="Yamada A."/>
            <person name="Hasebe M."/>
            <person name="Kawaguchi M."/>
        </authorList>
    </citation>
    <scope>NUCLEOTIDE SEQUENCE</scope>
    <source>
        <strain evidence="1">AT787</strain>
    </source>
</reference>
<organism evidence="1 2">
    <name type="scientific">Lyophyllum shimeji</name>
    <name type="common">Hon-shimeji</name>
    <name type="synonym">Tricholoma shimeji</name>
    <dbReference type="NCBI Taxonomy" id="47721"/>
    <lineage>
        <taxon>Eukaryota</taxon>
        <taxon>Fungi</taxon>
        <taxon>Dikarya</taxon>
        <taxon>Basidiomycota</taxon>
        <taxon>Agaricomycotina</taxon>
        <taxon>Agaricomycetes</taxon>
        <taxon>Agaricomycetidae</taxon>
        <taxon>Agaricales</taxon>
        <taxon>Tricholomatineae</taxon>
        <taxon>Lyophyllaceae</taxon>
        <taxon>Lyophyllum</taxon>
    </lineage>
</organism>
<proteinExistence type="predicted"/>
<gene>
    <name evidence="1" type="ORF">LshimejAT787_1701550</name>
</gene>
<accession>A0A9P3UTD9</accession>
<sequence length="512" mass="56789">MVTSLDAIPRDILQHVAFLLATVSATEPPRHLIPLLLTNSKIYRSLDVRGCPHLYAHIFRATFDYDHALHSRLTDSALAAELQLRHGILWRTGRQNQSSDPTMEELWAALRMVLENAGHNERLFAAAGFTTFIMTYVQHHSGHAAAAEISSSSDSGAAMTMMMWLLCLTLTHQDIVAVPETARNQLRKALRFPACASLTCATYSDTDETKKPTSLRCTPHADHIVLLERASPAIILTFALNEAVPITIPPHLPKTRAIALATQRSGPTAEDFHVLLETRTPLFADLRRAWISGKDNVTCEEKYKSRIGPMMYFNYVAPSLAAGHVCLPGSLAGLWEGSFMMSGLPKPADPSSPLILGEFQCLKPMQCAITEYLCFSPHLPLPSDYPINQLEAAVKSGSFGYEKYGPSSNGVSCTERDSTEALDIIILGKTLHDHEQAWNGFRFAGRVCSDGCILMYREPKNRTDRGLGTWIFEGYLRYNAAFVGQWRSSIPTASCDLRGIFSLRKTDATWYE</sequence>
<protein>
    <submittedName>
        <fullName evidence="1">Uncharacterized protein</fullName>
    </submittedName>
</protein>
<dbReference type="EMBL" id="BRPK01000017">
    <property type="protein sequence ID" value="GLB44528.1"/>
    <property type="molecule type" value="Genomic_DNA"/>
</dbReference>
<dbReference type="OrthoDB" id="3007819at2759"/>
<name>A0A9P3UTD9_LYOSH</name>
<dbReference type="AlphaFoldDB" id="A0A9P3UTD9"/>
<keyword evidence="2" id="KW-1185">Reference proteome</keyword>